<organism evidence="2 3">
    <name type="scientific">Pristionchus mayeri</name>
    <dbReference type="NCBI Taxonomy" id="1317129"/>
    <lineage>
        <taxon>Eukaryota</taxon>
        <taxon>Metazoa</taxon>
        <taxon>Ecdysozoa</taxon>
        <taxon>Nematoda</taxon>
        <taxon>Chromadorea</taxon>
        <taxon>Rhabditida</taxon>
        <taxon>Rhabditina</taxon>
        <taxon>Diplogasteromorpha</taxon>
        <taxon>Diplogasteroidea</taxon>
        <taxon>Neodiplogasteridae</taxon>
        <taxon>Pristionchus</taxon>
    </lineage>
</organism>
<evidence type="ECO:0000313" key="2">
    <source>
        <dbReference type="EMBL" id="GMR52415.1"/>
    </source>
</evidence>
<protein>
    <submittedName>
        <fullName evidence="2">Uncharacterized protein</fullName>
    </submittedName>
</protein>
<evidence type="ECO:0000256" key="1">
    <source>
        <dbReference type="SAM" id="MobiDB-lite"/>
    </source>
</evidence>
<comment type="caution">
    <text evidence="2">The sequence shown here is derived from an EMBL/GenBank/DDBJ whole genome shotgun (WGS) entry which is preliminary data.</text>
</comment>
<reference evidence="3" key="1">
    <citation type="submission" date="2022-10" db="EMBL/GenBank/DDBJ databases">
        <title>Genome assembly of Pristionchus species.</title>
        <authorList>
            <person name="Yoshida K."/>
            <person name="Sommer R.J."/>
        </authorList>
    </citation>
    <scope>NUCLEOTIDE SEQUENCE [LARGE SCALE GENOMIC DNA]</scope>
    <source>
        <strain evidence="3">RS5460</strain>
    </source>
</reference>
<dbReference type="AlphaFoldDB" id="A0AAN5CXS0"/>
<name>A0AAN5CXS0_9BILA</name>
<accession>A0AAN5CXS0</accession>
<keyword evidence="3" id="KW-1185">Reference proteome</keyword>
<dbReference type="EMBL" id="BTRK01000005">
    <property type="protein sequence ID" value="GMR52415.1"/>
    <property type="molecule type" value="Genomic_DNA"/>
</dbReference>
<dbReference type="Proteomes" id="UP001328107">
    <property type="component" value="Unassembled WGS sequence"/>
</dbReference>
<sequence>MTGQLRASKEERIFSPIRNRRAREAAIWSASKFGELRTRGRSCDNHRAHLRSRLGLRVQGSRKAQREFQRLDPSGRLPNY</sequence>
<evidence type="ECO:0000313" key="3">
    <source>
        <dbReference type="Proteomes" id="UP001328107"/>
    </source>
</evidence>
<proteinExistence type="predicted"/>
<gene>
    <name evidence="2" type="ORF">PMAYCL1PPCAC_22607</name>
</gene>
<feature type="region of interest" description="Disordered" evidence="1">
    <location>
        <begin position="58"/>
        <end position="80"/>
    </location>
</feature>